<dbReference type="AlphaFoldDB" id="T1JN40"/>
<organism evidence="3 4">
    <name type="scientific">Strigamia maritima</name>
    <name type="common">European centipede</name>
    <name type="synonym">Geophilus maritimus</name>
    <dbReference type="NCBI Taxonomy" id="126957"/>
    <lineage>
        <taxon>Eukaryota</taxon>
        <taxon>Metazoa</taxon>
        <taxon>Ecdysozoa</taxon>
        <taxon>Arthropoda</taxon>
        <taxon>Myriapoda</taxon>
        <taxon>Chilopoda</taxon>
        <taxon>Pleurostigmophora</taxon>
        <taxon>Geophilomorpha</taxon>
        <taxon>Linotaeniidae</taxon>
        <taxon>Strigamia</taxon>
    </lineage>
</organism>
<dbReference type="GO" id="GO:0005789">
    <property type="term" value="C:endoplasmic reticulum membrane"/>
    <property type="evidence" value="ECO:0007669"/>
    <property type="project" value="TreeGrafter"/>
</dbReference>
<name>T1JN40_STRMM</name>
<feature type="compositionally biased region" description="Polar residues" evidence="2">
    <location>
        <begin position="153"/>
        <end position="168"/>
    </location>
</feature>
<dbReference type="Proteomes" id="UP000014500">
    <property type="component" value="Unassembled WGS sequence"/>
</dbReference>
<feature type="compositionally biased region" description="Acidic residues" evidence="2">
    <location>
        <begin position="132"/>
        <end position="147"/>
    </location>
</feature>
<dbReference type="InterPro" id="IPR004345">
    <property type="entry name" value="TB2_DP1_HVA22"/>
</dbReference>
<feature type="compositionally biased region" description="Basic and acidic residues" evidence="2">
    <location>
        <begin position="222"/>
        <end position="231"/>
    </location>
</feature>
<dbReference type="PANTHER" id="PTHR12300:SF117">
    <property type="entry name" value="LP05237P-RELATED"/>
    <property type="match status" value="1"/>
</dbReference>
<reference evidence="3" key="2">
    <citation type="submission" date="2015-02" db="UniProtKB">
        <authorList>
            <consortium name="EnsemblMetazoa"/>
        </authorList>
    </citation>
    <scope>IDENTIFICATION</scope>
</reference>
<accession>T1JN40</accession>
<dbReference type="eggNOG" id="KOG1726">
    <property type="taxonomic scope" value="Eukaryota"/>
</dbReference>
<keyword evidence="4" id="KW-1185">Reference proteome</keyword>
<evidence type="ECO:0000256" key="2">
    <source>
        <dbReference type="SAM" id="MobiDB-lite"/>
    </source>
</evidence>
<dbReference type="Pfam" id="PF03134">
    <property type="entry name" value="TB2_DP1_HVA22"/>
    <property type="match status" value="1"/>
</dbReference>
<evidence type="ECO:0000313" key="3">
    <source>
        <dbReference type="EnsemblMetazoa" id="SMAR015269-PA"/>
    </source>
</evidence>
<dbReference type="PANTHER" id="PTHR12300">
    <property type="entry name" value="HVA22-LIKE PROTEINS"/>
    <property type="match status" value="1"/>
</dbReference>
<comment type="similarity">
    <text evidence="1">Belongs to the DP1 family.</text>
</comment>
<dbReference type="EnsemblMetazoa" id="SMAR015269-RA">
    <property type="protein sequence ID" value="SMAR015269-PA"/>
    <property type="gene ID" value="SMAR015269"/>
</dbReference>
<dbReference type="HOGENOM" id="CLU_1202460_0_0_1"/>
<sequence>MMYWIVFALFTCAETFTDVFLSFWFPFYYEIKILLVLWLLSPATKGSSFLYRKFVHPQLAKRERDIDEYLNRAKEHGYHAVLQLGTKGINYASQVLVQTALKGGGHIVNQLHRSYSMADLHSPPAPIFDDGCASDENDTAAEEDSLPLDDFSGRQSFPSVSKLESVSQVRRRESGNGSSSKVDEPSSGYASSDVPDYEKPKNVKNGKSAVKRTKSSPTPPTRSKEKGNTYE</sequence>
<dbReference type="STRING" id="126957.T1JN40"/>
<reference evidence="4" key="1">
    <citation type="submission" date="2011-05" db="EMBL/GenBank/DDBJ databases">
        <authorList>
            <person name="Richards S.R."/>
            <person name="Qu J."/>
            <person name="Jiang H."/>
            <person name="Jhangiani S.N."/>
            <person name="Agravi P."/>
            <person name="Goodspeed R."/>
            <person name="Gross S."/>
            <person name="Mandapat C."/>
            <person name="Jackson L."/>
            <person name="Mathew T."/>
            <person name="Pu L."/>
            <person name="Thornton R."/>
            <person name="Saada N."/>
            <person name="Wilczek-Boney K.B."/>
            <person name="Lee S."/>
            <person name="Kovar C."/>
            <person name="Wu Y."/>
            <person name="Scherer S.E."/>
            <person name="Worley K.C."/>
            <person name="Muzny D.M."/>
            <person name="Gibbs R."/>
        </authorList>
    </citation>
    <scope>NUCLEOTIDE SEQUENCE</scope>
    <source>
        <strain evidence="4">Brora</strain>
    </source>
</reference>
<comment type="subcellular location">
    <subcellularLocation>
        <location evidence="1">Membrane</location>
        <topology evidence="1">Multi-pass membrane protein</topology>
    </subcellularLocation>
</comment>
<dbReference type="PhylomeDB" id="T1JN40"/>
<protein>
    <recommendedName>
        <fullName evidence="1">Receptor expression-enhancing protein</fullName>
    </recommendedName>
</protein>
<feature type="region of interest" description="Disordered" evidence="2">
    <location>
        <begin position="126"/>
        <end position="231"/>
    </location>
</feature>
<dbReference type="GO" id="GO:0005881">
    <property type="term" value="C:cytoplasmic microtubule"/>
    <property type="evidence" value="ECO:0007669"/>
    <property type="project" value="TreeGrafter"/>
</dbReference>
<dbReference type="EMBL" id="AFFK01014253">
    <property type="status" value="NOT_ANNOTATED_CDS"/>
    <property type="molecule type" value="Genomic_DNA"/>
</dbReference>
<dbReference type="GO" id="GO:0008017">
    <property type="term" value="F:microtubule binding"/>
    <property type="evidence" value="ECO:0007669"/>
    <property type="project" value="TreeGrafter"/>
</dbReference>
<dbReference type="OMA" id="ILLAWFP"/>
<dbReference type="GO" id="GO:0071782">
    <property type="term" value="C:endoplasmic reticulum tubular network"/>
    <property type="evidence" value="ECO:0007669"/>
    <property type="project" value="TreeGrafter"/>
</dbReference>
<proteinExistence type="inferred from homology"/>
<evidence type="ECO:0000313" key="4">
    <source>
        <dbReference type="Proteomes" id="UP000014500"/>
    </source>
</evidence>
<evidence type="ECO:0000256" key="1">
    <source>
        <dbReference type="RuleBase" id="RU362006"/>
    </source>
</evidence>
<dbReference type="GO" id="GO:0071786">
    <property type="term" value="P:endoplasmic reticulum tubular network organization"/>
    <property type="evidence" value="ECO:0007669"/>
    <property type="project" value="TreeGrafter"/>
</dbReference>